<keyword evidence="8" id="KW-0539">Nucleus</keyword>
<comment type="subcellular location">
    <subcellularLocation>
        <location evidence="3">Chromosome</location>
    </subcellularLocation>
    <subcellularLocation>
        <location evidence="2">Nucleus</location>
    </subcellularLocation>
</comment>
<sequence length="175" mass="20238">MFVDVAAAVMNHQLILYFSFAQIGAEYSRVDRIIESNSFIDEPNEFNLEFSIIFHTSPILYFSFAQIGAEYSRVDRIIESNSFIDEPNKFNLDFSKIFHTRREYLVTSTNAKSRCVVKVFLENVIHNAVTYTEHAKRKAVTLPWMWSIPSSARDASSMVLEVKSPKIQEKKVNQK</sequence>
<evidence type="ECO:0000256" key="7">
    <source>
        <dbReference type="ARBA" id="ARBA00023125"/>
    </source>
</evidence>
<dbReference type="Proteomes" id="UP001235939">
    <property type="component" value="Chromosome 17"/>
</dbReference>
<dbReference type="InterPro" id="IPR009072">
    <property type="entry name" value="Histone-fold"/>
</dbReference>
<name>A0ABY6LEA0_9ARAC</name>
<evidence type="ECO:0000313" key="10">
    <source>
        <dbReference type="EMBL" id="UYV79511.1"/>
    </source>
</evidence>
<evidence type="ECO:0000256" key="5">
    <source>
        <dbReference type="ARBA" id="ARBA00020836"/>
    </source>
</evidence>
<protein>
    <recommendedName>
        <fullName evidence="5">Histone H4</fullName>
    </recommendedName>
</protein>
<keyword evidence="7" id="KW-0238">DNA-binding</keyword>
<reference evidence="10 11" key="1">
    <citation type="submission" date="2022-01" db="EMBL/GenBank/DDBJ databases">
        <title>A chromosomal length assembly of Cordylochernes scorpioides.</title>
        <authorList>
            <person name="Zeh D."/>
            <person name="Zeh J."/>
        </authorList>
    </citation>
    <scope>NUCLEOTIDE SEQUENCE [LARGE SCALE GENOMIC DNA]</scope>
    <source>
        <strain evidence="10">IN4F17</strain>
        <tissue evidence="10">Whole Body</tissue>
    </source>
</reference>
<evidence type="ECO:0000256" key="8">
    <source>
        <dbReference type="ARBA" id="ARBA00023242"/>
    </source>
</evidence>
<evidence type="ECO:0000313" key="11">
    <source>
        <dbReference type="Proteomes" id="UP001235939"/>
    </source>
</evidence>
<evidence type="ECO:0000256" key="2">
    <source>
        <dbReference type="ARBA" id="ARBA00004123"/>
    </source>
</evidence>
<accession>A0ABY6LEA0</accession>
<evidence type="ECO:0000256" key="9">
    <source>
        <dbReference type="ARBA" id="ARBA00023269"/>
    </source>
</evidence>
<proteinExistence type="inferred from homology"/>
<dbReference type="SMART" id="SM00417">
    <property type="entry name" value="H4"/>
    <property type="match status" value="1"/>
</dbReference>
<evidence type="ECO:0000256" key="3">
    <source>
        <dbReference type="ARBA" id="ARBA00004286"/>
    </source>
</evidence>
<dbReference type="InterPro" id="IPR001951">
    <property type="entry name" value="Histone_H4"/>
</dbReference>
<keyword evidence="6" id="KW-0158">Chromosome</keyword>
<evidence type="ECO:0000256" key="4">
    <source>
        <dbReference type="ARBA" id="ARBA00006564"/>
    </source>
</evidence>
<comment type="similarity">
    <text evidence="4">Belongs to the histone H4 family.</text>
</comment>
<evidence type="ECO:0000256" key="6">
    <source>
        <dbReference type="ARBA" id="ARBA00022454"/>
    </source>
</evidence>
<keyword evidence="11" id="KW-1185">Reference proteome</keyword>
<gene>
    <name evidence="10" type="ORF">LAZ67_17002946</name>
</gene>
<evidence type="ECO:0000256" key="1">
    <source>
        <dbReference type="ARBA" id="ARBA00002001"/>
    </source>
</evidence>
<dbReference type="Gene3D" id="1.10.20.10">
    <property type="entry name" value="Histone, subunit A"/>
    <property type="match status" value="1"/>
</dbReference>
<comment type="function">
    <text evidence="1">Core component of nucleosome. Nucleosomes wrap and compact DNA into chromatin, limiting DNA accessibility to the cellular machineries which require DNA as a template. Histones thereby play a central role in transcription regulation, DNA repair, DNA replication and chromosomal stability. DNA accessibility is regulated via a complex set of post-translational modifications of histones, also called histone code, and nucleosome remodeling.</text>
</comment>
<dbReference type="EMBL" id="CP092879">
    <property type="protein sequence ID" value="UYV79511.1"/>
    <property type="molecule type" value="Genomic_DNA"/>
</dbReference>
<keyword evidence="9" id="KW-0544">Nucleosome core</keyword>
<organism evidence="10 11">
    <name type="scientific">Cordylochernes scorpioides</name>
    <dbReference type="NCBI Taxonomy" id="51811"/>
    <lineage>
        <taxon>Eukaryota</taxon>
        <taxon>Metazoa</taxon>
        <taxon>Ecdysozoa</taxon>
        <taxon>Arthropoda</taxon>
        <taxon>Chelicerata</taxon>
        <taxon>Arachnida</taxon>
        <taxon>Pseudoscorpiones</taxon>
        <taxon>Cheliferoidea</taxon>
        <taxon>Chernetidae</taxon>
        <taxon>Cordylochernes</taxon>
    </lineage>
</organism>